<proteinExistence type="predicted"/>
<keyword evidence="2" id="KW-1185">Reference proteome</keyword>
<comment type="caution">
    <text evidence="1">The sequence shown here is derived from an EMBL/GenBank/DDBJ whole genome shotgun (WGS) entry which is preliminary data.</text>
</comment>
<accession>A0A1R3K2M3</accession>
<reference evidence="1 2" key="1">
    <citation type="submission" date="2013-09" db="EMBL/GenBank/DDBJ databases">
        <title>Corchorus capsularis genome sequencing.</title>
        <authorList>
            <person name="Alam M."/>
            <person name="Haque M.S."/>
            <person name="Islam M.S."/>
            <person name="Emdad E.M."/>
            <person name="Islam M.M."/>
            <person name="Ahmed B."/>
            <person name="Halim A."/>
            <person name="Hossen Q.M.M."/>
            <person name="Hossain M.Z."/>
            <person name="Ahmed R."/>
            <person name="Khan M.M."/>
            <person name="Islam R."/>
            <person name="Rashid M.M."/>
            <person name="Khan S.A."/>
            <person name="Rahman M.S."/>
            <person name="Alam M."/>
        </authorList>
    </citation>
    <scope>NUCLEOTIDE SEQUENCE [LARGE SCALE GENOMIC DNA]</scope>
    <source>
        <strain evidence="2">cv. CVL-1</strain>
        <tissue evidence="1">Whole seedling</tissue>
    </source>
</reference>
<dbReference type="AlphaFoldDB" id="A0A1R3K2M3"/>
<gene>
    <name evidence="1" type="ORF">CCACVL1_03114</name>
</gene>
<evidence type="ECO:0000313" key="1">
    <source>
        <dbReference type="EMBL" id="OMP01323.1"/>
    </source>
</evidence>
<organism evidence="1 2">
    <name type="scientific">Corchorus capsularis</name>
    <name type="common">Jute</name>
    <dbReference type="NCBI Taxonomy" id="210143"/>
    <lineage>
        <taxon>Eukaryota</taxon>
        <taxon>Viridiplantae</taxon>
        <taxon>Streptophyta</taxon>
        <taxon>Embryophyta</taxon>
        <taxon>Tracheophyta</taxon>
        <taxon>Spermatophyta</taxon>
        <taxon>Magnoliopsida</taxon>
        <taxon>eudicotyledons</taxon>
        <taxon>Gunneridae</taxon>
        <taxon>Pentapetalae</taxon>
        <taxon>rosids</taxon>
        <taxon>malvids</taxon>
        <taxon>Malvales</taxon>
        <taxon>Malvaceae</taxon>
        <taxon>Grewioideae</taxon>
        <taxon>Apeibeae</taxon>
        <taxon>Corchorus</taxon>
    </lineage>
</organism>
<dbReference type="Proteomes" id="UP000188268">
    <property type="component" value="Unassembled WGS sequence"/>
</dbReference>
<dbReference type="Gramene" id="OMP01323">
    <property type="protein sequence ID" value="OMP01323"/>
    <property type="gene ID" value="CCACVL1_03114"/>
</dbReference>
<dbReference type="EMBL" id="AWWV01006451">
    <property type="protein sequence ID" value="OMP01323.1"/>
    <property type="molecule type" value="Genomic_DNA"/>
</dbReference>
<name>A0A1R3K2M3_COCAP</name>
<protein>
    <submittedName>
        <fullName evidence="1">Uncharacterized protein</fullName>
    </submittedName>
</protein>
<evidence type="ECO:0000313" key="2">
    <source>
        <dbReference type="Proteomes" id="UP000188268"/>
    </source>
</evidence>
<sequence>MSHAVQRVSVRKPYTKLLNRWLQLVLEPAHKLTNLAMACGC</sequence>